<feature type="non-terminal residue" evidence="5">
    <location>
        <position position="287"/>
    </location>
</feature>
<dbReference type="PANTHER" id="PTHR21495">
    <property type="entry name" value="NUCLEOPORIN-RELATED"/>
    <property type="match status" value="1"/>
</dbReference>
<accession>A0AAW0J6T5</accession>
<comment type="similarity">
    <text evidence="1 4">Belongs to the plant dirigent protein family.</text>
</comment>
<evidence type="ECO:0000256" key="4">
    <source>
        <dbReference type="RuleBase" id="RU363099"/>
    </source>
</evidence>
<organism evidence="5 6">
    <name type="scientific">Quercus suber</name>
    <name type="common">Cork oak</name>
    <dbReference type="NCBI Taxonomy" id="58331"/>
    <lineage>
        <taxon>Eukaryota</taxon>
        <taxon>Viridiplantae</taxon>
        <taxon>Streptophyta</taxon>
        <taxon>Embryophyta</taxon>
        <taxon>Tracheophyta</taxon>
        <taxon>Spermatophyta</taxon>
        <taxon>Magnoliopsida</taxon>
        <taxon>eudicotyledons</taxon>
        <taxon>Gunneridae</taxon>
        <taxon>Pentapetalae</taxon>
        <taxon>rosids</taxon>
        <taxon>fabids</taxon>
        <taxon>Fagales</taxon>
        <taxon>Fagaceae</taxon>
        <taxon>Quercus</taxon>
    </lineage>
</organism>
<evidence type="ECO:0000256" key="1">
    <source>
        <dbReference type="ARBA" id="ARBA00010746"/>
    </source>
</evidence>
<dbReference type="Gene3D" id="2.40.480.10">
    <property type="entry name" value="Allene oxide cyclase-like"/>
    <property type="match status" value="1"/>
</dbReference>
<dbReference type="AlphaFoldDB" id="A0AAW0J6T5"/>
<dbReference type="InterPro" id="IPR044859">
    <property type="entry name" value="Allene_oxi_cyc_Dirigent"/>
</dbReference>
<reference evidence="5 6" key="1">
    <citation type="journal article" date="2018" name="Sci. Data">
        <title>The draft genome sequence of cork oak.</title>
        <authorList>
            <person name="Ramos A.M."/>
            <person name="Usie A."/>
            <person name="Barbosa P."/>
            <person name="Barros P.M."/>
            <person name="Capote T."/>
            <person name="Chaves I."/>
            <person name="Simoes F."/>
            <person name="Abreu I."/>
            <person name="Carrasquinho I."/>
            <person name="Faro C."/>
            <person name="Guimaraes J.B."/>
            <person name="Mendonca D."/>
            <person name="Nobrega F."/>
            <person name="Rodrigues L."/>
            <person name="Saibo N.J.M."/>
            <person name="Varela M.C."/>
            <person name="Egas C."/>
            <person name="Matos J."/>
            <person name="Miguel C.M."/>
            <person name="Oliveira M.M."/>
            <person name="Ricardo C.P."/>
            <person name="Goncalves S."/>
        </authorList>
    </citation>
    <scope>NUCLEOTIDE SEQUENCE [LARGE SCALE GENOMIC DNA]</scope>
    <source>
        <strain evidence="6">cv. HL8</strain>
    </source>
</reference>
<keyword evidence="4" id="KW-0732">Signal</keyword>
<feature type="chain" id="PRO_5043094762" description="Dirigent protein" evidence="4">
    <location>
        <begin position="17"/>
        <end position="287"/>
    </location>
</feature>
<keyword evidence="3 4" id="KW-0964">Secreted</keyword>
<comment type="caution">
    <text evidence="5">The sequence shown here is derived from an EMBL/GenBank/DDBJ whole genome shotgun (WGS) entry which is preliminary data.</text>
</comment>
<dbReference type="Pfam" id="PF03018">
    <property type="entry name" value="Dirigent"/>
    <property type="match status" value="1"/>
</dbReference>
<dbReference type="EMBL" id="PKMF04000665">
    <property type="protein sequence ID" value="KAK7822500.1"/>
    <property type="molecule type" value="Genomic_DNA"/>
</dbReference>
<dbReference type="GO" id="GO:0009699">
    <property type="term" value="P:phenylpropanoid biosynthetic process"/>
    <property type="evidence" value="ECO:0007669"/>
    <property type="project" value="UniProtKB-ARBA"/>
</dbReference>
<name>A0AAW0J6T5_QUESU</name>
<proteinExistence type="inferred from homology"/>
<dbReference type="Proteomes" id="UP000237347">
    <property type="component" value="Unassembled WGS sequence"/>
</dbReference>
<dbReference type="InterPro" id="IPR004265">
    <property type="entry name" value="Dirigent"/>
</dbReference>
<evidence type="ECO:0000256" key="3">
    <source>
        <dbReference type="ARBA" id="ARBA00022525"/>
    </source>
</evidence>
<keyword evidence="6" id="KW-1185">Reference proteome</keyword>
<evidence type="ECO:0000256" key="2">
    <source>
        <dbReference type="ARBA" id="ARBA00011738"/>
    </source>
</evidence>
<sequence length="287" mass="31618">MAKLALILLLFSVGMAMQLVLCTNGEPKELDEWIQKLNHAKEKVGLVLSAFRLARGFVTAKTHVLNLTSGDAVIEYHAKMTKLALVLLLFSLGMAMQLVQSTDDEPKEVDKWIQNLHHGEEKVSRLHFYFHDTLSGKNPSAVEVAEASMTKKSPTLFGLLNIFDDPLTEGPESTSKLVGRAQGLYGSAGQQEVGLLLAMNLFFTTGKFNGSSLSILGRNAVFHSIREMPIIGGTGAFRLARGFVQAKTHFFNLTSGDAIVEYHQGQLRLYEKDTGFPEQRGNKHGSR</sequence>
<evidence type="ECO:0000313" key="6">
    <source>
        <dbReference type="Proteomes" id="UP000237347"/>
    </source>
</evidence>
<comment type="function">
    <text evidence="4">Dirigent proteins impart stereoselectivity on the phenoxy radical-coupling reaction, yielding optically active lignans from two molecules of coniferyl alcohol in the biosynthesis of lignans, flavonolignans, and alkaloids and thus plays a central role in plant secondary metabolism.</text>
</comment>
<dbReference type="GO" id="GO:0048046">
    <property type="term" value="C:apoplast"/>
    <property type="evidence" value="ECO:0007669"/>
    <property type="project" value="UniProtKB-SubCell"/>
</dbReference>
<comment type="subunit">
    <text evidence="2 4">Homodimer.</text>
</comment>
<gene>
    <name evidence="5" type="primary">DIR23_9</name>
    <name evidence="5" type="ORF">CFP56_036496</name>
</gene>
<keyword evidence="4" id="KW-0052">Apoplast</keyword>
<evidence type="ECO:0000313" key="5">
    <source>
        <dbReference type="EMBL" id="KAK7822500.1"/>
    </source>
</evidence>
<feature type="signal peptide" evidence="4">
    <location>
        <begin position="1"/>
        <end position="16"/>
    </location>
</feature>
<comment type="subcellular location">
    <subcellularLocation>
        <location evidence="4">Secreted</location>
        <location evidence="4">Extracellular space</location>
        <location evidence="4">Apoplast</location>
    </subcellularLocation>
</comment>
<protein>
    <recommendedName>
        <fullName evidence="4">Dirigent protein</fullName>
    </recommendedName>
</protein>